<sequence>MFTTHWRNELQKNSQLGKCKELYHLSNLHRILWEASCCSQVPVVDLPIPPELRNFCPSFVKATERTVAFIFRIPMSSFVFVETNKIYPSLALPRKAMALESGETSTLSKLFSYLPVGLSKRDAIPRRKQVGVRHESSTRLSGCCQPFVQHLFHIVDT</sequence>
<reference evidence="3" key="1">
    <citation type="submission" date="2024-07" db="EMBL/GenBank/DDBJ databases">
        <title>Two chromosome-level genome assemblies of Korean endemic species Abeliophyllum distichum and Forsythia ovata (Oleaceae).</title>
        <authorList>
            <person name="Jang H."/>
        </authorList>
    </citation>
    <scope>NUCLEOTIDE SEQUENCE [LARGE SCALE GENOMIC DNA]</scope>
</reference>
<dbReference type="AlphaFoldDB" id="A0ABD1SKS2"/>
<name>A0ABD1SKS2_9LAMI</name>
<organism evidence="1 3">
    <name type="scientific">Forsythia ovata</name>
    <dbReference type="NCBI Taxonomy" id="205694"/>
    <lineage>
        <taxon>Eukaryota</taxon>
        <taxon>Viridiplantae</taxon>
        <taxon>Streptophyta</taxon>
        <taxon>Embryophyta</taxon>
        <taxon>Tracheophyta</taxon>
        <taxon>Spermatophyta</taxon>
        <taxon>Magnoliopsida</taxon>
        <taxon>eudicotyledons</taxon>
        <taxon>Gunneridae</taxon>
        <taxon>Pentapetalae</taxon>
        <taxon>asterids</taxon>
        <taxon>lamiids</taxon>
        <taxon>Lamiales</taxon>
        <taxon>Oleaceae</taxon>
        <taxon>Forsythieae</taxon>
        <taxon>Forsythia</taxon>
    </lineage>
</organism>
<dbReference type="EMBL" id="JBFOLJ010000010">
    <property type="protein sequence ID" value="KAL2501091.1"/>
    <property type="molecule type" value="Genomic_DNA"/>
</dbReference>
<comment type="caution">
    <text evidence="1">The sequence shown here is derived from an EMBL/GenBank/DDBJ whole genome shotgun (WGS) entry which is preliminary data.</text>
</comment>
<evidence type="ECO:0000313" key="1">
    <source>
        <dbReference type="EMBL" id="KAL2501091.1"/>
    </source>
</evidence>
<proteinExistence type="predicted"/>
<reference evidence="1" key="2">
    <citation type="submission" date="2024-07" db="EMBL/GenBank/DDBJ databases">
        <title>Two chromosome-level genome assemblies of Korean endemic species Abeliophyllum distichum and Forsythia ovata (Oleaceae).</title>
        <authorList>
            <person name="Mun J.H."/>
        </authorList>
    </citation>
    <scope>NUCLEOTIDE SEQUENCE</scope>
    <source>
        <strain evidence="1">KNKB202402200001</strain>
        <tissue evidence="1">Leaf</tissue>
    </source>
</reference>
<accession>A0ABD1SKS2</accession>
<gene>
    <name evidence="1" type="ORF">Fot_34939</name>
    <name evidence="2" type="ORF">Fot_35032</name>
</gene>
<evidence type="ECO:0000313" key="3">
    <source>
        <dbReference type="Proteomes" id="UP001604277"/>
    </source>
</evidence>
<dbReference type="Proteomes" id="UP001604277">
    <property type="component" value="Unassembled WGS sequence"/>
</dbReference>
<evidence type="ECO:0000313" key="2">
    <source>
        <dbReference type="EMBL" id="KAL2501184.1"/>
    </source>
</evidence>
<protein>
    <submittedName>
        <fullName evidence="1">Uncharacterized protein</fullName>
    </submittedName>
</protein>
<keyword evidence="3" id="KW-1185">Reference proteome</keyword>
<dbReference type="EMBL" id="JBFOLJ010000010">
    <property type="protein sequence ID" value="KAL2501184.1"/>
    <property type="molecule type" value="Genomic_DNA"/>
</dbReference>